<dbReference type="GO" id="GO:0016020">
    <property type="term" value="C:membrane"/>
    <property type="evidence" value="ECO:0007669"/>
    <property type="project" value="UniProtKB-SubCell"/>
</dbReference>
<dbReference type="GO" id="GO:0015171">
    <property type="term" value="F:amino acid transmembrane transporter activity"/>
    <property type="evidence" value="ECO:0007669"/>
    <property type="project" value="TreeGrafter"/>
</dbReference>
<evidence type="ECO:0000256" key="7">
    <source>
        <dbReference type="SAM" id="MobiDB-lite"/>
    </source>
</evidence>
<evidence type="ECO:0000256" key="3">
    <source>
        <dbReference type="ARBA" id="ARBA00022692"/>
    </source>
</evidence>
<dbReference type="PROSITE" id="PS00218">
    <property type="entry name" value="AMINO_ACID_PERMEASE_1"/>
    <property type="match status" value="1"/>
</dbReference>
<feature type="transmembrane region" description="Helical" evidence="8">
    <location>
        <begin position="49"/>
        <end position="66"/>
    </location>
</feature>
<evidence type="ECO:0000259" key="9">
    <source>
        <dbReference type="Pfam" id="PF00324"/>
    </source>
</evidence>
<dbReference type="Proteomes" id="UP001140453">
    <property type="component" value="Unassembled WGS sequence"/>
</dbReference>
<feature type="transmembrane region" description="Helical" evidence="8">
    <location>
        <begin position="480"/>
        <end position="501"/>
    </location>
</feature>
<evidence type="ECO:0000313" key="11">
    <source>
        <dbReference type="Proteomes" id="UP001140453"/>
    </source>
</evidence>
<dbReference type="InterPro" id="IPR004840">
    <property type="entry name" value="Amino_acid_permease_CS"/>
</dbReference>
<feature type="transmembrane region" description="Helical" evidence="8">
    <location>
        <begin position="189"/>
        <end position="212"/>
    </location>
</feature>
<evidence type="ECO:0000256" key="8">
    <source>
        <dbReference type="SAM" id="Phobius"/>
    </source>
</evidence>
<proteinExistence type="predicted"/>
<accession>A0A9W8YIN9</accession>
<feature type="transmembrane region" description="Helical" evidence="8">
    <location>
        <begin position="326"/>
        <end position="351"/>
    </location>
</feature>
<feature type="region of interest" description="Disordered" evidence="7">
    <location>
        <begin position="1"/>
        <end position="32"/>
    </location>
</feature>
<evidence type="ECO:0000313" key="10">
    <source>
        <dbReference type="EMBL" id="KAJ4385474.1"/>
    </source>
</evidence>
<evidence type="ECO:0000256" key="6">
    <source>
        <dbReference type="ARBA" id="ARBA00023136"/>
    </source>
</evidence>
<dbReference type="AlphaFoldDB" id="A0A9W8YIN9"/>
<gene>
    <name evidence="10" type="ORF">N0V93_009902</name>
</gene>
<dbReference type="Pfam" id="PF00324">
    <property type="entry name" value="AA_permease"/>
    <property type="match status" value="1"/>
</dbReference>
<feature type="transmembrane region" description="Helical" evidence="8">
    <location>
        <begin position="132"/>
        <end position="152"/>
    </location>
</feature>
<dbReference type="Gene3D" id="1.20.1740.10">
    <property type="entry name" value="Amino acid/polyamine transporter I"/>
    <property type="match status" value="1"/>
</dbReference>
<feature type="transmembrane region" description="Helical" evidence="8">
    <location>
        <begin position="274"/>
        <end position="296"/>
    </location>
</feature>
<keyword evidence="3 8" id="KW-0812">Transmembrane</keyword>
<feature type="transmembrane region" description="Helical" evidence="8">
    <location>
        <begin position="372"/>
        <end position="389"/>
    </location>
</feature>
<dbReference type="PANTHER" id="PTHR43341">
    <property type="entry name" value="AMINO ACID PERMEASE"/>
    <property type="match status" value="1"/>
</dbReference>
<evidence type="ECO:0000256" key="1">
    <source>
        <dbReference type="ARBA" id="ARBA00004141"/>
    </source>
</evidence>
<dbReference type="OrthoDB" id="3900342at2759"/>
<evidence type="ECO:0000256" key="5">
    <source>
        <dbReference type="ARBA" id="ARBA00022989"/>
    </source>
</evidence>
<dbReference type="InterPro" id="IPR050524">
    <property type="entry name" value="APC_YAT"/>
</dbReference>
<feature type="domain" description="Amino acid permease/ SLC12A" evidence="9">
    <location>
        <begin position="49"/>
        <end position="503"/>
    </location>
</feature>
<keyword evidence="5 8" id="KW-1133">Transmembrane helix</keyword>
<sequence length="551" mass="60091">MGSSEDYTTDAKSVPPSPPSHNGHHDVQHGDVVDHGADSQLQRKLSSRHVTMIALGSSIGMGLWLGSGTSLANGGPAALFIGYFLSGSMIWSVSQSIGEMAIMYPLPSAFVQWTNKFVDPAAGFSLGWCYWFQWWITIANELAGLVTVLGFWEGSKKVPTGGWIAIFLIVIVLINICAVNYFAESEVVFAAIKFGWIFVVIITMIVISAGGAPKGGAIGFRYWNETGGFTNGFKGFLAVMPTCIFAMSGSEACGLVAAETENPKKSVPKAVNSIWVRLALFYLVGSLMVTITVSPYNEDLFGGSGTNASPFVIAYRDAGLEPLAHIMNFIIFISVLSTGSISGYAGARTLVGLSEIHMAPKQMKRADKTGRPWWALVPTLVVGGGLAFLNVDATGATVFTWFSDLTSLITLFGWGMICFSHIRMRHAWKVQGRSVNELPWKTWTFPIAAWWGLGWCLILVVAEFYLSVWPLDAPSSAETFFANFVSIPAGVIIWLAARLYYRLTEGSGWWVDSRTIDLDAGRRFYSDDIHGDIESAPVEKSKFGWARKLVE</sequence>
<dbReference type="EMBL" id="JAPEVB010000007">
    <property type="protein sequence ID" value="KAJ4385474.1"/>
    <property type="molecule type" value="Genomic_DNA"/>
</dbReference>
<protein>
    <recommendedName>
        <fullName evidence="9">Amino acid permease/ SLC12A domain-containing protein</fullName>
    </recommendedName>
</protein>
<comment type="caution">
    <text evidence="10">The sequence shown here is derived from an EMBL/GenBank/DDBJ whole genome shotgun (WGS) entry which is preliminary data.</text>
</comment>
<name>A0A9W8YIN9_9PEZI</name>
<comment type="subcellular location">
    <subcellularLocation>
        <location evidence="1">Membrane</location>
        <topology evidence="1">Multi-pass membrane protein</topology>
    </subcellularLocation>
</comment>
<reference evidence="10" key="1">
    <citation type="submission" date="2022-10" db="EMBL/GenBank/DDBJ databases">
        <title>Tapping the CABI collections for fungal endophytes: first genome assemblies for Collariella, Neodidymelliopsis, Ascochyta clinopodiicola, Didymella pomorum, Didymosphaeria variabile, Neocosmospora piperis and Neocucurbitaria cava.</title>
        <authorList>
            <person name="Hill R."/>
        </authorList>
    </citation>
    <scope>NUCLEOTIDE SEQUENCE</scope>
    <source>
        <strain evidence="10">IMI 355082</strain>
    </source>
</reference>
<feature type="transmembrane region" description="Helical" evidence="8">
    <location>
        <begin position="78"/>
        <end position="97"/>
    </location>
</feature>
<feature type="transmembrane region" description="Helical" evidence="8">
    <location>
        <begin position="401"/>
        <end position="422"/>
    </location>
</feature>
<feature type="compositionally biased region" description="Basic and acidic residues" evidence="7">
    <location>
        <begin position="23"/>
        <end position="32"/>
    </location>
</feature>
<evidence type="ECO:0000256" key="2">
    <source>
        <dbReference type="ARBA" id="ARBA00022448"/>
    </source>
</evidence>
<dbReference type="InterPro" id="IPR004841">
    <property type="entry name" value="AA-permease/SLC12A_dom"/>
</dbReference>
<evidence type="ECO:0000256" key="4">
    <source>
        <dbReference type="ARBA" id="ARBA00022970"/>
    </source>
</evidence>
<keyword evidence="2" id="KW-0813">Transport</keyword>
<keyword evidence="11" id="KW-1185">Reference proteome</keyword>
<keyword evidence="4" id="KW-0029">Amino-acid transport</keyword>
<dbReference type="PANTHER" id="PTHR43341:SF37">
    <property type="entry name" value="AMINO ACID TRANSPORTER (EUROFUNG)"/>
    <property type="match status" value="1"/>
</dbReference>
<keyword evidence="6 8" id="KW-0472">Membrane</keyword>
<dbReference type="PIRSF" id="PIRSF006060">
    <property type="entry name" value="AA_transporter"/>
    <property type="match status" value="1"/>
</dbReference>
<feature type="transmembrane region" description="Helical" evidence="8">
    <location>
        <begin position="164"/>
        <end position="183"/>
    </location>
</feature>
<organism evidence="10 11">
    <name type="scientific">Gnomoniopsis smithogilvyi</name>
    <dbReference type="NCBI Taxonomy" id="1191159"/>
    <lineage>
        <taxon>Eukaryota</taxon>
        <taxon>Fungi</taxon>
        <taxon>Dikarya</taxon>
        <taxon>Ascomycota</taxon>
        <taxon>Pezizomycotina</taxon>
        <taxon>Sordariomycetes</taxon>
        <taxon>Sordariomycetidae</taxon>
        <taxon>Diaporthales</taxon>
        <taxon>Gnomoniaceae</taxon>
        <taxon>Gnomoniopsis</taxon>
    </lineage>
</organism>
<feature type="transmembrane region" description="Helical" evidence="8">
    <location>
        <begin position="443"/>
        <end position="468"/>
    </location>
</feature>
<dbReference type="FunFam" id="1.20.1740.10:FF:000070">
    <property type="entry name" value="Amino acid transporter (Eurofung)"/>
    <property type="match status" value="1"/>
</dbReference>